<evidence type="ECO:0000259" key="4">
    <source>
        <dbReference type="Pfam" id="PF01420"/>
    </source>
</evidence>
<dbReference type="PANTHER" id="PTHR30408">
    <property type="entry name" value="TYPE-1 RESTRICTION ENZYME ECOKI SPECIFICITY PROTEIN"/>
    <property type="match status" value="1"/>
</dbReference>
<dbReference type="KEGG" id="ggr:HKW67_13910"/>
<keyword evidence="3" id="KW-0238">DNA-binding</keyword>
<dbReference type="EMBL" id="CP053085">
    <property type="protein sequence ID" value="QJR36522.1"/>
    <property type="molecule type" value="Genomic_DNA"/>
</dbReference>
<name>A0A6M4IUM6_9BACT</name>
<gene>
    <name evidence="5" type="ORF">HKW67_13910</name>
</gene>
<dbReference type="SUPFAM" id="SSF116734">
    <property type="entry name" value="DNA methylase specificity domain"/>
    <property type="match status" value="2"/>
</dbReference>
<dbReference type="AlphaFoldDB" id="A0A6M4IUM6"/>
<sequence>MIADLKPYPEYRAAEGGWLGDVPAHWGVRRTKYLLRETDRRSTTGEEQLLRVSQYTGVTQRNSAYGPEGIGTRADSLVGYKCVEPDDLVINIMLAWNGSMGVSRYAGISSPAYCVYRLNPDAQPWYYHHLLRSPAYKARIKASSTGVVESRLRLYSDDLGRIEALVPPPAEQAAIVRFLDWVNGRLERAIRAKRIVIALLGEQKQAIIHRAVTRGLDPAVPLKPSGIPWLGEIPAHWEVRRAKQLCAEIIDCKNRTPELIDDGEYIVVRTTNIRNGRFNPKGSYATNRANFLLWTQRGAPRRGDVFFTREAPVGEACHVPAAHNLCMGQRMMFFRPNTSELNASFLLHSIYGPLVRRYIDIEANGSTVGHLRLGQVTGLPLLWCPLEEQERIVNYIESQSQPLEYATSRLEREIDLLREYRTRLVADVVTGKLDVREAAARLPFEASLDIIEHDNDPVDAADITDEEMIVA</sequence>
<keyword evidence="2" id="KW-0680">Restriction system</keyword>
<comment type="similarity">
    <text evidence="1">Belongs to the type-I restriction system S methylase family.</text>
</comment>
<dbReference type="InterPro" id="IPR000055">
    <property type="entry name" value="Restrct_endonuc_typeI_TRD"/>
</dbReference>
<dbReference type="RefSeq" id="WP_171225954.1">
    <property type="nucleotide sequence ID" value="NZ_CP053085.1"/>
</dbReference>
<dbReference type="REBASE" id="391311">
    <property type="entry name" value="S.GspTET16ORF13925P"/>
</dbReference>
<dbReference type="PANTHER" id="PTHR30408:SF12">
    <property type="entry name" value="TYPE I RESTRICTION ENZYME MJAVIII SPECIFICITY SUBUNIT"/>
    <property type="match status" value="1"/>
</dbReference>
<protein>
    <recommendedName>
        <fullName evidence="4">Type I restriction modification DNA specificity domain-containing protein</fullName>
    </recommendedName>
</protein>
<evidence type="ECO:0000256" key="1">
    <source>
        <dbReference type="ARBA" id="ARBA00010923"/>
    </source>
</evidence>
<evidence type="ECO:0000313" key="5">
    <source>
        <dbReference type="EMBL" id="QJR36522.1"/>
    </source>
</evidence>
<keyword evidence="6" id="KW-1185">Reference proteome</keyword>
<dbReference type="CDD" id="cd16961">
    <property type="entry name" value="RMtype1_S_TRD-CR_like"/>
    <property type="match status" value="1"/>
</dbReference>
<dbReference type="GO" id="GO:0003677">
    <property type="term" value="F:DNA binding"/>
    <property type="evidence" value="ECO:0007669"/>
    <property type="project" value="UniProtKB-KW"/>
</dbReference>
<dbReference type="InterPro" id="IPR044946">
    <property type="entry name" value="Restrct_endonuc_typeI_TRD_sf"/>
</dbReference>
<organism evidence="5 6">
    <name type="scientific">Gemmatimonas groenlandica</name>
    <dbReference type="NCBI Taxonomy" id="2732249"/>
    <lineage>
        <taxon>Bacteria</taxon>
        <taxon>Pseudomonadati</taxon>
        <taxon>Gemmatimonadota</taxon>
        <taxon>Gemmatimonadia</taxon>
        <taxon>Gemmatimonadales</taxon>
        <taxon>Gemmatimonadaceae</taxon>
        <taxon>Gemmatimonas</taxon>
    </lineage>
</organism>
<feature type="domain" description="Type I restriction modification DNA specificity" evidence="4">
    <location>
        <begin position="235"/>
        <end position="398"/>
    </location>
</feature>
<dbReference type="Gene3D" id="3.90.220.20">
    <property type="entry name" value="DNA methylase specificity domains"/>
    <property type="match status" value="2"/>
</dbReference>
<evidence type="ECO:0000313" key="6">
    <source>
        <dbReference type="Proteomes" id="UP000500938"/>
    </source>
</evidence>
<evidence type="ECO:0000256" key="3">
    <source>
        <dbReference type="ARBA" id="ARBA00023125"/>
    </source>
</evidence>
<accession>A0A6M4IUM6</accession>
<dbReference type="Proteomes" id="UP000500938">
    <property type="component" value="Chromosome"/>
</dbReference>
<dbReference type="InterPro" id="IPR052021">
    <property type="entry name" value="Type-I_RS_S_subunit"/>
</dbReference>
<dbReference type="Gene3D" id="1.10.287.1120">
    <property type="entry name" value="Bipartite methylase S protein"/>
    <property type="match status" value="1"/>
</dbReference>
<dbReference type="Pfam" id="PF01420">
    <property type="entry name" value="Methylase_S"/>
    <property type="match status" value="1"/>
</dbReference>
<evidence type="ECO:0000256" key="2">
    <source>
        <dbReference type="ARBA" id="ARBA00022747"/>
    </source>
</evidence>
<reference evidence="5 6" key="1">
    <citation type="submission" date="2020-05" db="EMBL/GenBank/DDBJ databases">
        <title>Complete genome sequence of Gemmatimonas greenlandica TET16.</title>
        <authorList>
            <person name="Zeng Y."/>
        </authorList>
    </citation>
    <scope>NUCLEOTIDE SEQUENCE [LARGE SCALE GENOMIC DNA]</scope>
    <source>
        <strain evidence="5 6">TET16</strain>
    </source>
</reference>
<dbReference type="GO" id="GO:0009307">
    <property type="term" value="P:DNA restriction-modification system"/>
    <property type="evidence" value="ECO:0007669"/>
    <property type="project" value="UniProtKB-KW"/>
</dbReference>
<proteinExistence type="inferred from homology"/>